<gene>
    <name evidence="2" type="ORF">ASZ90_016181</name>
</gene>
<evidence type="ECO:0008006" key="3">
    <source>
        <dbReference type="Google" id="ProtNLM"/>
    </source>
</evidence>
<comment type="caution">
    <text evidence="2">The sequence shown here is derived from an EMBL/GenBank/DDBJ whole genome shotgun (WGS) entry which is preliminary data.</text>
</comment>
<dbReference type="PANTHER" id="PTHR30615">
    <property type="entry name" value="UNCHARACTERIZED PROTEIN YJBQ-RELATED"/>
    <property type="match status" value="1"/>
</dbReference>
<dbReference type="AlphaFoldDB" id="A0A0W8EZW3"/>
<accession>A0A0W8EZW3</accession>
<organism evidence="2">
    <name type="scientific">hydrocarbon metagenome</name>
    <dbReference type="NCBI Taxonomy" id="938273"/>
    <lineage>
        <taxon>unclassified sequences</taxon>
        <taxon>metagenomes</taxon>
        <taxon>ecological metagenomes</taxon>
    </lineage>
</organism>
<dbReference type="InterPro" id="IPR035917">
    <property type="entry name" value="YjbQ-like_sf"/>
</dbReference>
<dbReference type="PANTHER" id="PTHR30615:SF8">
    <property type="entry name" value="UPF0047 PROTEIN C4A8.02C"/>
    <property type="match status" value="1"/>
</dbReference>
<name>A0A0W8EZW3_9ZZZZ</name>
<comment type="similarity">
    <text evidence="1">Belongs to the UPF0047 family.</text>
</comment>
<protein>
    <recommendedName>
        <fullName evidence="3">YjbQ family protein</fullName>
    </recommendedName>
</protein>
<dbReference type="InterPro" id="IPR001602">
    <property type="entry name" value="UPF0047_YjbQ-like"/>
</dbReference>
<dbReference type="Pfam" id="PF01894">
    <property type="entry name" value="YjbQ"/>
    <property type="match status" value="1"/>
</dbReference>
<dbReference type="Gene3D" id="2.60.120.460">
    <property type="entry name" value="YjbQ-like"/>
    <property type="match status" value="1"/>
</dbReference>
<dbReference type="EMBL" id="LNQE01001691">
    <property type="protein sequence ID" value="KUG14180.1"/>
    <property type="molecule type" value="Genomic_DNA"/>
</dbReference>
<sequence>MKWTCIDVPTRARTQLLDITGIVAAELAKSGVESGTCSVYMPHTTAGLTINENADPDVARDILAGLTRLVPATGDYRHAEGNSDAHIKASLMGFSVMVPIVGGRLALGTWQAIYFCEFDGPRHRHVLVGITGDGIGDGSGTREV</sequence>
<evidence type="ECO:0000313" key="2">
    <source>
        <dbReference type="EMBL" id="KUG14180.1"/>
    </source>
</evidence>
<proteinExistence type="inferred from homology"/>
<dbReference type="SUPFAM" id="SSF111038">
    <property type="entry name" value="YjbQ-like"/>
    <property type="match status" value="1"/>
</dbReference>
<reference evidence="2" key="1">
    <citation type="journal article" date="2015" name="Proc. Natl. Acad. Sci. U.S.A.">
        <title>Networks of energetic and metabolic interactions define dynamics in microbial communities.</title>
        <authorList>
            <person name="Embree M."/>
            <person name="Liu J.K."/>
            <person name="Al-Bassam M.M."/>
            <person name="Zengler K."/>
        </authorList>
    </citation>
    <scope>NUCLEOTIDE SEQUENCE</scope>
</reference>
<dbReference type="PROSITE" id="PS01314">
    <property type="entry name" value="UPF0047"/>
    <property type="match status" value="1"/>
</dbReference>
<dbReference type="PIRSF" id="PIRSF004681">
    <property type="entry name" value="UCP004681"/>
    <property type="match status" value="1"/>
</dbReference>
<dbReference type="NCBIfam" id="TIGR00149">
    <property type="entry name" value="TIGR00149_YjbQ"/>
    <property type="match status" value="1"/>
</dbReference>
<evidence type="ECO:0000256" key="1">
    <source>
        <dbReference type="ARBA" id="ARBA00005534"/>
    </source>
</evidence>